<dbReference type="Pfam" id="PF13374">
    <property type="entry name" value="TPR_10"/>
    <property type="match status" value="1"/>
</dbReference>
<name>A0ABN2AD31_9ACTN</name>
<gene>
    <name evidence="2" type="ORF">GCM10009802_66950</name>
</gene>
<evidence type="ECO:0000313" key="2">
    <source>
        <dbReference type="EMBL" id="GAA1514849.1"/>
    </source>
</evidence>
<sequence>MTAPARPARRTGASLAVRQGRGRRSARRECGSDHGQGAPERERAVPGTRPGGRYLSTRFSVVRALEVLEDTLTRSERTLGADHPDTAYVRKVLVDDDPMTADVRREPGELG</sequence>
<accession>A0ABN2AD31</accession>
<evidence type="ECO:0008006" key="4">
    <source>
        <dbReference type="Google" id="ProtNLM"/>
    </source>
</evidence>
<feature type="region of interest" description="Disordered" evidence="1">
    <location>
        <begin position="1"/>
        <end position="53"/>
    </location>
</feature>
<evidence type="ECO:0000256" key="1">
    <source>
        <dbReference type="SAM" id="MobiDB-lite"/>
    </source>
</evidence>
<dbReference type="Proteomes" id="UP001500443">
    <property type="component" value="Unassembled WGS sequence"/>
</dbReference>
<evidence type="ECO:0000313" key="3">
    <source>
        <dbReference type="Proteomes" id="UP001500443"/>
    </source>
</evidence>
<organism evidence="2 3">
    <name type="scientific">Streptomyces synnematoformans</name>
    <dbReference type="NCBI Taxonomy" id="415721"/>
    <lineage>
        <taxon>Bacteria</taxon>
        <taxon>Bacillati</taxon>
        <taxon>Actinomycetota</taxon>
        <taxon>Actinomycetes</taxon>
        <taxon>Kitasatosporales</taxon>
        <taxon>Streptomycetaceae</taxon>
        <taxon>Streptomyces</taxon>
    </lineage>
</organism>
<keyword evidence="3" id="KW-1185">Reference proteome</keyword>
<reference evidence="2 3" key="1">
    <citation type="journal article" date="2019" name="Int. J. Syst. Evol. Microbiol.">
        <title>The Global Catalogue of Microorganisms (GCM) 10K type strain sequencing project: providing services to taxonomists for standard genome sequencing and annotation.</title>
        <authorList>
            <consortium name="The Broad Institute Genomics Platform"/>
            <consortium name="The Broad Institute Genome Sequencing Center for Infectious Disease"/>
            <person name="Wu L."/>
            <person name="Ma J."/>
        </authorList>
    </citation>
    <scope>NUCLEOTIDE SEQUENCE [LARGE SCALE GENOMIC DNA]</scope>
    <source>
        <strain evidence="2 3">JCM 15481</strain>
    </source>
</reference>
<protein>
    <recommendedName>
        <fullName evidence="4">Tetratricopeptide repeat protein</fullName>
    </recommendedName>
</protein>
<comment type="caution">
    <text evidence="2">The sequence shown here is derived from an EMBL/GenBank/DDBJ whole genome shotgun (WGS) entry which is preliminary data.</text>
</comment>
<dbReference type="EMBL" id="BAAAPF010000559">
    <property type="protein sequence ID" value="GAA1514849.1"/>
    <property type="molecule type" value="Genomic_DNA"/>
</dbReference>
<proteinExistence type="predicted"/>